<feature type="region of interest" description="Disordered" evidence="1">
    <location>
        <begin position="80"/>
        <end position="102"/>
    </location>
</feature>
<sequence length="102" mass="11419">MGPLHWDRRGFLPPDPEEYQRHRAALLNLQAKSPTWFAQFQRELYVKIVSTSNFPHLKEIIAPLDEDELDGVDFEALEAHATGKDQPDVASTPTDAAGVPPV</sequence>
<dbReference type="AlphaFoldDB" id="A0AAD7GLA5"/>
<dbReference type="EMBL" id="JARKIE010000047">
    <property type="protein sequence ID" value="KAJ7693153.1"/>
    <property type="molecule type" value="Genomic_DNA"/>
</dbReference>
<proteinExistence type="predicted"/>
<accession>A0AAD7GLA5</accession>
<keyword evidence="3" id="KW-1185">Reference proteome</keyword>
<gene>
    <name evidence="2" type="ORF">B0H17DRAFT_1132626</name>
</gene>
<name>A0AAD7GLA5_MYCRO</name>
<organism evidence="2 3">
    <name type="scientific">Mycena rosella</name>
    <name type="common">Pink bonnet</name>
    <name type="synonym">Agaricus rosellus</name>
    <dbReference type="NCBI Taxonomy" id="1033263"/>
    <lineage>
        <taxon>Eukaryota</taxon>
        <taxon>Fungi</taxon>
        <taxon>Dikarya</taxon>
        <taxon>Basidiomycota</taxon>
        <taxon>Agaricomycotina</taxon>
        <taxon>Agaricomycetes</taxon>
        <taxon>Agaricomycetidae</taxon>
        <taxon>Agaricales</taxon>
        <taxon>Marasmiineae</taxon>
        <taxon>Mycenaceae</taxon>
        <taxon>Mycena</taxon>
    </lineage>
</organism>
<comment type="caution">
    <text evidence="2">The sequence shown here is derived from an EMBL/GenBank/DDBJ whole genome shotgun (WGS) entry which is preliminary data.</text>
</comment>
<dbReference type="Proteomes" id="UP001221757">
    <property type="component" value="Unassembled WGS sequence"/>
</dbReference>
<protein>
    <submittedName>
        <fullName evidence="2">Uncharacterized protein</fullName>
    </submittedName>
</protein>
<evidence type="ECO:0000313" key="3">
    <source>
        <dbReference type="Proteomes" id="UP001221757"/>
    </source>
</evidence>
<evidence type="ECO:0000256" key="1">
    <source>
        <dbReference type="SAM" id="MobiDB-lite"/>
    </source>
</evidence>
<reference evidence="2" key="1">
    <citation type="submission" date="2023-03" db="EMBL/GenBank/DDBJ databases">
        <title>Massive genome expansion in bonnet fungi (Mycena s.s.) driven by repeated elements and novel gene families across ecological guilds.</title>
        <authorList>
            <consortium name="Lawrence Berkeley National Laboratory"/>
            <person name="Harder C.B."/>
            <person name="Miyauchi S."/>
            <person name="Viragh M."/>
            <person name="Kuo A."/>
            <person name="Thoen E."/>
            <person name="Andreopoulos B."/>
            <person name="Lu D."/>
            <person name="Skrede I."/>
            <person name="Drula E."/>
            <person name="Henrissat B."/>
            <person name="Morin E."/>
            <person name="Kohler A."/>
            <person name="Barry K."/>
            <person name="LaButti K."/>
            <person name="Morin E."/>
            <person name="Salamov A."/>
            <person name="Lipzen A."/>
            <person name="Mereny Z."/>
            <person name="Hegedus B."/>
            <person name="Baldrian P."/>
            <person name="Stursova M."/>
            <person name="Weitz H."/>
            <person name="Taylor A."/>
            <person name="Grigoriev I.V."/>
            <person name="Nagy L.G."/>
            <person name="Martin F."/>
            <person name="Kauserud H."/>
        </authorList>
    </citation>
    <scope>NUCLEOTIDE SEQUENCE</scope>
    <source>
        <strain evidence="2">CBHHK067</strain>
    </source>
</reference>
<evidence type="ECO:0000313" key="2">
    <source>
        <dbReference type="EMBL" id="KAJ7693153.1"/>
    </source>
</evidence>